<evidence type="ECO:0000256" key="1">
    <source>
        <dbReference type="ARBA" id="ARBA00004141"/>
    </source>
</evidence>
<dbReference type="PANTHER" id="PTHR36926">
    <property type="entry name" value="COLICIN V PRODUCTION PROTEIN"/>
    <property type="match status" value="1"/>
</dbReference>
<evidence type="ECO:0000313" key="7">
    <source>
        <dbReference type="Proteomes" id="UP000515811"/>
    </source>
</evidence>
<feature type="transmembrane region" description="Helical" evidence="5">
    <location>
        <begin position="64"/>
        <end position="84"/>
    </location>
</feature>
<sequence length="162" mass="17722">MAALDWLCIVVLVASLVIGAWRGLVFELLSLASWVIAFFLAQWFAADMGNLLPMKDSDPMWRHAAGFVLVFVIAIFGCSFVAWLMKKLIEAIGLRPADRALGGLFGLLRGVVLLLVVAAIAEWTPMHEAEWWKTAQSAPILEDALGVVKPLLPVDMTARHPG</sequence>
<evidence type="ECO:0000256" key="3">
    <source>
        <dbReference type="ARBA" id="ARBA00022989"/>
    </source>
</evidence>
<evidence type="ECO:0000313" key="6">
    <source>
        <dbReference type="EMBL" id="QNN55599.1"/>
    </source>
</evidence>
<protein>
    <submittedName>
        <fullName evidence="6">CvpA family protein</fullName>
    </submittedName>
</protein>
<evidence type="ECO:0000256" key="5">
    <source>
        <dbReference type="SAM" id="Phobius"/>
    </source>
</evidence>
<keyword evidence="4 5" id="KW-0472">Membrane</keyword>
<dbReference type="Proteomes" id="UP000515811">
    <property type="component" value="Chromosome"/>
</dbReference>
<accession>A0A7G9RJ24</accession>
<keyword evidence="7" id="KW-1185">Reference proteome</keyword>
<evidence type="ECO:0000256" key="4">
    <source>
        <dbReference type="ARBA" id="ARBA00023136"/>
    </source>
</evidence>
<dbReference type="KEGG" id="drg:H9K76_13195"/>
<keyword evidence="3 5" id="KW-1133">Transmembrane helix</keyword>
<proteinExistence type="predicted"/>
<dbReference type="GO" id="GO:0009403">
    <property type="term" value="P:toxin biosynthetic process"/>
    <property type="evidence" value="ECO:0007669"/>
    <property type="project" value="InterPro"/>
</dbReference>
<dbReference type="RefSeq" id="WP_187595872.1">
    <property type="nucleotide sequence ID" value="NZ_CP060714.1"/>
</dbReference>
<dbReference type="GO" id="GO:0016020">
    <property type="term" value="C:membrane"/>
    <property type="evidence" value="ECO:0007669"/>
    <property type="project" value="UniProtKB-SubCell"/>
</dbReference>
<dbReference type="Pfam" id="PF02674">
    <property type="entry name" value="Colicin_V"/>
    <property type="match status" value="1"/>
</dbReference>
<dbReference type="AlphaFoldDB" id="A0A7G9RJ24"/>
<dbReference type="InterPro" id="IPR003825">
    <property type="entry name" value="Colicin-V_CvpA"/>
</dbReference>
<comment type="subcellular location">
    <subcellularLocation>
        <location evidence="1">Membrane</location>
        <topology evidence="1">Multi-pass membrane protein</topology>
    </subcellularLocation>
</comment>
<reference evidence="6 7" key="1">
    <citation type="submission" date="2020-08" db="EMBL/GenBank/DDBJ databases">
        <title>Genome sequence of Diaphorobacter ruginosibacter DSM 27467T.</title>
        <authorList>
            <person name="Hyun D.-W."/>
            <person name="Bae J.-W."/>
        </authorList>
    </citation>
    <scope>NUCLEOTIDE SEQUENCE [LARGE SCALE GENOMIC DNA]</scope>
    <source>
        <strain evidence="6 7">DSM 27467</strain>
    </source>
</reference>
<organism evidence="6 7">
    <name type="scientific">Diaphorobacter ruginosibacter</name>
    <dbReference type="NCBI Taxonomy" id="1715720"/>
    <lineage>
        <taxon>Bacteria</taxon>
        <taxon>Pseudomonadati</taxon>
        <taxon>Pseudomonadota</taxon>
        <taxon>Betaproteobacteria</taxon>
        <taxon>Burkholderiales</taxon>
        <taxon>Comamonadaceae</taxon>
        <taxon>Diaphorobacter</taxon>
    </lineage>
</organism>
<gene>
    <name evidence="6" type="ORF">H9K76_13195</name>
</gene>
<feature type="transmembrane region" description="Helical" evidence="5">
    <location>
        <begin position="104"/>
        <end position="123"/>
    </location>
</feature>
<keyword evidence="2 5" id="KW-0812">Transmembrane</keyword>
<name>A0A7G9RJ24_9BURK</name>
<dbReference type="EMBL" id="CP060714">
    <property type="protein sequence ID" value="QNN55599.1"/>
    <property type="molecule type" value="Genomic_DNA"/>
</dbReference>
<dbReference type="PANTHER" id="PTHR36926:SF1">
    <property type="entry name" value="COLICIN V PRODUCTION PROTEIN"/>
    <property type="match status" value="1"/>
</dbReference>
<evidence type="ECO:0000256" key="2">
    <source>
        <dbReference type="ARBA" id="ARBA00022692"/>
    </source>
</evidence>
<dbReference type="InterPro" id="IPR052719">
    <property type="entry name" value="CvpA-like"/>
</dbReference>
<feature type="transmembrane region" description="Helical" evidence="5">
    <location>
        <begin position="32"/>
        <end position="52"/>
    </location>
</feature>